<evidence type="ECO:0000313" key="1">
    <source>
        <dbReference type="EMBL" id="NKI18186.1"/>
    </source>
</evidence>
<reference evidence="1 2" key="1">
    <citation type="submission" date="2020-04" db="EMBL/GenBank/DDBJ databases">
        <authorList>
            <person name="Yoon J."/>
        </authorList>
    </citation>
    <scope>NUCLEOTIDE SEQUENCE [LARGE SCALE GENOMIC DNA]</scope>
    <source>
        <strain evidence="1 2">KMU-166</strain>
    </source>
</reference>
<keyword evidence="2" id="KW-1185">Reference proteome</keyword>
<dbReference type="EMBL" id="JAAWWK010000004">
    <property type="protein sequence ID" value="NKI18186.1"/>
    <property type="molecule type" value="Genomic_DNA"/>
</dbReference>
<evidence type="ECO:0008006" key="3">
    <source>
        <dbReference type="Google" id="ProtNLM"/>
    </source>
</evidence>
<comment type="caution">
    <text evidence="1">The sequence shown here is derived from an EMBL/GenBank/DDBJ whole genome shotgun (WGS) entry which is preliminary data.</text>
</comment>
<dbReference type="Proteomes" id="UP000765845">
    <property type="component" value="Unassembled WGS sequence"/>
</dbReference>
<sequence>MFNQVHFRVVASAAAPQKILVLVALLLLGACVSVDEKRKAMQAKTDSDDNAAANLAVEGDSNIVLELRGERSEIDTGLPTALARKALIGKWYGMTETRGGGRKEWLVERAADGTYRTDFHTVASDGAVRSQSEVGFWGVSGDIYFRIFRGWVMLDGMKLANPGDSGHYDAYHVEMLNSGHFRYRHVETGRVYTVRKMPKDFSLPIVLDERNDSPLKFEF</sequence>
<proteinExistence type="predicted"/>
<name>A0ABX1GGB6_9GAMM</name>
<gene>
    <name evidence="1" type="ORF">HCU74_12295</name>
</gene>
<evidence type="ECO:0000313" key="2">
    <source>
        <dbReference type="Proteomes" id="UP000765845"/>
    </source>
</evidence>
<accession>A0ABX1GGB6</accession>
<organism evidence="1 2">
    <name type="scientific">Spongiibacter thalassae</name>
    <dbReference type="NCBI Taxonomy" id="2721624"/>
    <lineage>
        <taxon>Bacteria</taxon>
        <taxon>Pseudomonadati</taxon>
        <taxon>Pseudomonadota</taxon>
        <taxon>Gammaproteobacteria</taxon>
        <taxon>Cellvibrionales</taxon>
        <taxon>Spongiibacteraceae</taxon>
        <taxon>Spongiibacter</taxon>
    </lineage>
</organism>
<protein>
    <recommendedName>
        <fullName evidence="3">Lipoprotein</fullName>
    </recommendedName>
</protein>
<dbReference type="RefSeq" id="WP_168450711.1">
    <property type="nucleotide sequence ID" value="NZ_JAAWWK010000004.1"/>
</dbReference>